<evidence type="ECO:0008006" key="3">
    <source>
        <dbReference type="Google" id="ProtNLM"/>
    </source>
</evidence>
<protein>
    <recommendedName>
        <fullName evidence="3">FCD domain-containing protein</fullName>
    </recommendedName>
</protein>
<keyword evidence="2" id="KW-1185">Reference proteome</keyword>
<sequence length="131" mass="14432">MHTAEQTPIPTCPVAATIPEALSLIRAIRRYEAPHCFELLAKTNERLDALEAAIVHLHATSTTGLFFQTCLAMRGAGWWSIYDQDDIVMERAQHRALNAVLRSMASSLYSEAVAVLAEHYAPEVVAEVRAA</sequence>
<accession>A0ABW0FWW9</accession>
<proteinExistence type="predicted"/>
<dbReference type="RefSeq" id="WP_374036774.1">
    <property type="nucleotide sequence ID" value="NZ_CP169082.1"/>
</dbReference>
<evidence type="ECO:0000313" key="1">
    <source>
        <dbReference type="EMBL" id="MFC5346260.1"/>
    </source>
</evidence>
<name>A0ABW0FWW9_9CAUL</name>
<dbReference type="Proteomes" id="UP001596152">
    <property type="component" value="Unassembled WGS sequence"/>
</dbReference>
<dbReference type="EMBL" id="JBHSLF010000056">
    <property type="protein sequence ID" value="MFC5346260.1"/>
    <property type="molecule type" value="Genomic_DNA"/>
</dbReference>
<reference evidence="2" key="1">
    <citation type="journal article" date="2019" name="Int. J. Syst. Evol. Microbiol.">
        <title>The Global Catalogue of Microorganisms (GCM) 10K type strain sequencing project: providing services to taxonomists for standard genome sequencing and annotation.</title>
        <authorList>
            <consortium name="The Broad Institute Genomics Platform"/>
            <consortium name="The Broad Institute Genome Sequencing Center for Infectious Disease"/>
            <person name="Wu L."/>
            <person name="Ma J."/>
        </authorList>
    </citation>
    <scope>NUCLEOTIDE SEQUENCE [LARGE SCALE GENOMIC DNA]</scope>
    <source>
        <strain evidence="2">JCM 12125</strain>
    </source>
</reference>
<organism evidence="1 2">
    <name type="scientific">Brevundimonas staleyi</name>
    <dbReference type="NCBI Taxonomy" id="74326"/>
    <lineage>
        <taxon>Bacteria</taxon>
        <taxon>Pseudomonadati</taxon>
        <taxon>Pseudomonadota</taxon>
        <taxon>Alphaproteobacteria</taxon>
        <taxon>Caulobacterales</taxon>
        <taxon>Caulobacteraceae</taxon>
        <taxon>Brevundimonas</taxon>
    </lineage>
</organism>
<gene>
    <name evidence="1" type="ORF">ACFPIE_20280</name>
</gene>
<evidence type="ECO:0000313" key="2">
    <source>
        <dbReference type="Proteomes" id="UP001596152"/>
    </source>
</evidence>
<comment type="caution">
    <text evidence="1">The sequence shown here is derived from an EMBL/GenBank/DDBJ whole genome shotgun (WGS) entry which is preliminary data.</text>
</comment>